<dbReference type="Proteomes" id="UP000697995">
    <property type="component" value="Unassembled WGS sequence"/>
</dbReference>
<sequence>MQRQCPAPRRGGKPAGSPCHLRNRCGGGRWLGSAQFRDAPDRRPTMATTSLFNANARSLQITGDALANLLVLGRNAGGAILVNGGAVPVGGAPTVATVGKILAFGLAGHDIIQLDETNGALPAAQLFGGDGNDTVTGGAGADALHGDAGNDVLNGKGGNDLLFGGAGNDLLTGGAGNDQLFGQAGDDRFVWNPGDGSDTVDGGAGFDRLDVNGGNGAESFTIASSGGGFQVDRVAPAPFTVKATTVETLVIDLGGGDDQLNASGLLGTGPTLIVSAGSGNDTVSGGQGSDTLLGGDGNDVVAGGRGNDIALLGTGDDVFVWNPGDGNDVVEGQAGIDTLQFNGANIAEAIAISANGGRALFTRNVASVTMDLNDVEALSFKALGGADQVTVNSLAGTDLRTVAIDLASSLGGGDAAADSVVVNAAGGDDVIQVFSFGDAVVVTGLGYDIEIRGFEAGDSLVINALGGADVVDASGLPGGLLLVVNGGDGDDVLTGGGGAVLNGDAGDDILIGNPLDVLNGGIGDNVLVA</sequence>
<dbReference type="InterPro" id="IPR050557">
    <property type="entry name" value="RTX_toxin/Mannuronan_C5-epim"/>
</dbReference>
<organism evidence="3 4">
    <name type="scientific">Paracraurococcus ruber</name>
    <dbReference type="NCBI Taxonomy" id="77675"/>
    <lineage>
        <taxon>Bacteria</taxon>
        <taxon>Pseudomonadati</taxon>
        <taxon>Pseudomonadota</taxon>
        <taxon>Alphaproteobacteria</taxon>
        <taxon>Acetobacterales</taxon>
        <taxon>Roseomonadaceae</taxon>
        <taxon>Paracraurococcus</taxon>
    </lineage>
</organism>
<keyword evidence="4" id="KW-1185">Reference proteome</keyword>
<dbReference type="EMBL" id="NRSG01000501">
    <property type="protein sequence ID" value="MBK1662269.1"/>
    <property type="molecule type" value="Genomic_DNA"/>
</dbReference>
<dbReference type="Pfam" id="PF00353">
    <property type="entry name" value="HemolysinCabind"/>
    <property type="match status" value="7"/>
</dbReference>
<dbReference type="InterPro" id="IPR011049">
    <property type="entry name" value="Serralysin-like_metalloprot_C"/>
</dbReference>
<dbReference type="PANTHER" id="PTHR38340:SF1">
    <property type="entry name" value="S-LAYER PROTEIN"/>
    <property type="match status" value="1"/>
</dbReference>
<dbReference type="PRINTS" id="PR00313">
    <property type="entry name" value="CABNDNGRPT"/>
</dbReference>
<evidence type="ECO:0000256" key="1">
    <source>
        <dbReference type="ARBA" id="ARBA00004613"/>
    </source>
</evidence>
<gene>
    <name evidence="3" type="ORF">CKO45_29215</name>
</gene>
<reference evidence="3 4" key="1">
    <citation type="journal article" date="2020" name="Microorganisms">
        <title>Osmotic Adaptation and Compatible Solute Biosynthesis of Phototrophic Bacteria as Revealed from Genome Analyses.</title>
        <authorList>
            <person name="Imhoff J.F."/>
            <person name="Rahn T."/>
            <person name="Kunzel S."/>
            <person name="Keller A."/>
            <person name="Neulinger S.C."/>
        </authorList>
    </citation>
    <scope>NUCLEOTIDE SEQUENCE [LARGE SCALE GENOMIC DNA]</scope>
    <source>
        <strain evidence="3 4">DSM 15382</strain>
    </source>
</reference>
<dbReference type="InterPro" id="IPR018511">
    <property type="entry name" value="Hemolysin-typ_Ca-bd_CS"/>
</dbReference>
<evidence type="ECO:0000313" key="3">
    <source>
        <dbReference type="EMBL" id="MBK1662269.1"/>
    </source>
</evidence>
<dbReference type="Gene3D" id="2.150.10.10">
    <property type="entry name" value="Serralysin-like metalloprotease, C-terminal"/>
    <property type="match status" value="2"/>
</dbReference>
<dbReference type="PROSITE" id="PS00330">
    <property type="entry name" value="HEMOLYSIN_CALCIUM"/>
    <property type="match status" value="2"/>
</dbReference>
<evidence type="ECO:0000313" key="4">
    <source>
        <dbReference type="Proteomes" id="UP000697995"/>
    </source>
</evidence>
<dbReference type="SUPFAM" id="SSF51120">
    <property type="entry name" value="beta-Roll"/>
    <property type="match status" value="2"/>
</dbReference>
<comment type="caution">
    <text evidence="3">The sequence shown here is derived from an EMBL/GenBank/DDBJ whole genome shotgun (WGS) entry which is preliminary data.</text>
</comment>
<name>A0ABS1D8S0_9PROT</name>
<dbReference type="PANTHER" id="PTHR38340">
    <property type="entry name" value="S-LAYER PROTEIN"/>
    <property type="match status" value="1"/>
</dbReference>
<dbReference type="InterPro" id="IPR001343">
    <property type="entry name" value="Hemolysn_Ca-bd"/>
</dbReference>
<evidence type="ECO:0000256" key="2">
    <source>
        <dbReference type="ARBA" id="ARBA00022525"/>
    </source>
</evidence>
<proteinExistence type="predicted"/>
<accession>A0ABS1D8S0</accession>
<protein>
    <submittedName>
        <fullName evidence="3">Calcium-binding protein</fullName>
    </submittedName>
</protein>
<comment type="subcellular location">
    <subcellularLocation>
        <location evidence="1">Secreted</location>
    </subcellularLocation>
</comment>
<keyword evidence="2" id="KW-0964">Secreted</keyword>